<feature type="compositionally biased region" description="Acidic residues" evidence="1">
    <location>
        <begin position="25"/>
        <end position="37"/>
    </location>
</feature>
<reference evidence="2 3" key="1">
    <citation type="submission" date="2019-09" db="EMBL/GenBank/DDBJ databases">
        <title>Draft genome of the ectomycorrhizal ascomycete Sphaerosporella brunnea.</title>
        <authorList>
            <consortium name="DOE Joint Genome Institute"/>
            <person name="Benucci G.M."/>
            <person name="Marozzi G."/>
            <person name="Antonielli L."/>
            <person name="Sanchez S."/>
            <person name="Marco P."/>
            <person name="Wang X."/>
            <person name="Falini L.B."/>
            <person name="Barry K."/>
            <person name="Haridas S."/>
            <person name="Lipzen A."/>
            <person name="Labutti K."/>
            <person name="Grigoriev I.V."/>
            <person name="Murat C."/>
            <person name="Martin F."/>
            <person name="Albertini E."/>
            <person name="Donnini D."/>
            <person name="Bonito G."/>
        </authorList>
    </citation>
    <scope>NUCLEOTIDE SEQUENCE [LARGE SCALE GENOMIC DNA]</scope>
    <source>
        <strain evidence="2 3">Sb_GMNB300</strain>
    </source>
</reference>
<dbReference type="OrthoDB" id="2441193at2759"/>
<organism evidence="2 3">
    <name type="scientific">Sphaerosporella brunnea</name>
    <dbReference type="NCBI Taxonomy" id="1250544"/>
    <lineage>
        <taxon>Eukaryota</taxon>
        <taxon>Fungi</taxon>
        <taxon>Dikarya</taxon>
        <taxon>Ascomycota</taxon>
        <taxon>Pezizomycotina</taxon>
        <taxon>Pezizomycetes</taxon>
        <taxon>Pezizales</taxon>
        <taxon>Pyronemataceae</taxon>
        <taxon>Sphaerosporella</taxon>
    </lineage>
</organism>
<evidence type="ECO:0000313" key="3">
    <source>
        <dbReference type="Proteomes" id="UP000326924"/>
    </source>
</evidence>
<name>A0A5J5ECH9_9PEZI</name>
<dbReference type="InParanoid" id="A0A5J5ECH9"/>
<accession>A0A5J5ECH9</accession>
<proteinExistence type="predicted"/>
<feature type="compositionally biased region" description="Acidic residues" evidence="1">
    <location>
        <begin position="45"/>
        <end position="93"/>
    </location>
</feature>
<keyword evidence="3" id="KW-1185">Reference proteome</keyword>
<protein>
    <submittedName>
        <fullName evidence="2">Uncharacterized protein</fullName>
    </submittedName>
</protein>
<feature type="compositionally biased region" description="Polar residues" evidence="1">
    <location>
        <begin position="1"/>
        <end position="12"/>
    </location>
</feature>
<sequence>MGSPAGNVNSRDANVVPSGSGDAAESYDGEEEEDMAEMMEHGRMEEEEATQEDDEDDTDYEQDEMENESDKEEEEEEEQAEAMVEEAEEEEERAEAMVEEVVVVMEGEGSTADSALTAAFKRTYAKFTGSQKWKLKSGRHVEDLLFNGYFSLEDPLHNSVASLVTTTQELREVLETTSYRPQNTEFDREQHFDLHWANEIIDQFLTLWETPYPPLLSSHLEGWYAAHVWTPLLDKSILQIPRMTVERTEVECRATVLRQNRGRESPHKRRQRKGVFKLDAIICTIDDNFLEFGCMETSRTFKGMTATKWLNDSKKLERIMRDMLGRLVHIGSSKKEKVQVVGITTAGLTIRFSRIVNVASHVCLIQREDLQQVPTTVNDLQALLLLLATVVRIKRVIAESLDAVTNNHLTGDEFQEIWKNGGDTTALGSKSELPWSADSP</sequence>
<dbReference type="EMBL" id="VXIS01000602">
    <property type="protein sequence ID" value="KAA8892759.1"/>
    <property type="molecule type" value="Genomic_DNA"/>
</dbReference>
<evidence type="ECO:0000313" key="2">
    <source>
        <dbReference type="EMBL" id="KAA8892759.1"/>
    </source>
</evidence>
<feature type="region of interest" description="Disordered" evidence="1">
    <location>
        <begin position="1"/>
        <end position="93"/>
    </location>
</feature>
<evidence type="ECO:0000256" key="1">
    <source>
        <dbReference type="SAM" id="MobiDB-lite"/>
    </source>
</evidence>
<gene>
    <name evidence="2" type="ORF">FN846DRAFT_1009577</name>
</gene>
<comment type="caution">
    <text evidence="2">The sequence shown here is derived from an EMBL/GenBank/DDBJ whole genome shotgun (WGS) entry which is preliminary data.</text>
</comment>
<dbReference type="AlphaFoldDB" id="A0A5J5ECH9"/>
<dbReference type="Proteomes" id="UP000326924">
    <property type="component" value="Unassembled WGS sequence"/>
</dbReference>